<keyword evidence="1" id="KW-0472">Membrane</keyword>
<keyword evidence="1" id="KW-0812">Transmembrane</keyword>
<evidence type="ECO:0000313" key="2">
    <source>
        <dbReference type="EMBL" id="CAB4901263.1"/>
    </source>
</evidence>
<name>A0A6J7GAS6_9ZZZZ</name>
<organism evidence="2">
    <name type="scientific">freshwater metagenome</name>
    <dbReference type="NCBI Taxonomy" id="449393"/>
    <lineage>
        <taxon>unclassified sequences</taxon>
        <taxon>metagenomes</taxon>
        <taxon>ecological metagenomes</taxon>
    </lineage>
</organism>
<gene>
    <name evidence="2" type="ORF">UFOPK3555_00909</name>
</gene>
<evidence type="ECO:0000256" key="1">
    <source>
        <dbReference type="SAM" id="Phobius"/>
    </source>
</evidence>
<reference evidence="2" key="1">
    <citation type="submission" date="2020-05" db="EMBL/GenBank/DDBJ databases">
        <authorList>
            <person name="Chiriac C."/>
            <person name="Salcher M."/>
            <person name="Ghai R."/>
            <person name="Kavagutti S V."/>
        </authorList>
    </citation>
    <scope>NUCLEOTIDE SEQUENCE</scope>
</reference>
<dbReference type="AlphaFoldDB" id="A0A6J7GAS6"/>
<accession>A0A6J7GAS6</accession>
<feature type="transmembrane region" description="Helical" evidence="1">
    <location>
        <begin position="43"/>
        <end position="71"/>
    </location>
</feature>
<dbReference type="EMBL" id="CAFBME010000108">
    <property type="protein sequence ID" value="CAB4901263.1"/>
    <property type="molecule type" value="Genomic_DNA"/>
</dbReference>
<sequence length="76" mass="8145">MTAKDAIAAKATRKGELRKTGTFRSLGRRGEVIDISGDGEADFFALFFTSLLITEPLAAALLATFLAAFFIGSTMR</sequence>
<proteinExistence type="predicted"/>
<protein>
    <submittedName>
        <fullName evidence="2">Unannotated protein</fullName>
    </submittedName>
</protein>
<keyword evidence="1" id="KW-1133">Transmembrane helix</keyword>